<feature type="compositionally biased region" description="Basic and acidic residues" evidence="1">
    <location>
        <begin position="128"/>
        <end position="143"/>
    </location>
</feature>
<name>A0A4R5CKK2_9ACTN</name>
<reference evidence="2 3" key="1">
    <citation type="submission" date="2019-03" db="EMBL/GenBank/DDBJ databases">
        <title>Draft genome sequences of novel Actinobacteria.</title>
        <authorList>
            <person name="Sahin N."/>
            <person name="Ay H."/>
            <person name="Saygin H."/>
        </authorList>
    </citation>
    <scope>NUCLEOTIDE SEQUENCE [LARGE SCALE GENOMIC DNA]</scope>
    <source>
        <strain evidence="2 3">5K138</strain>
    </source>
</reference>
<gene>
    <name evidence="2" type="ORF">E1269_28275</name>
</gene>
<evidence type="ECO:0000313" key="3">
    <source>
        <dbReference type="Proteomes" id="UP000294739"/>
    </source>
</evidence>
<keyword evidence="3" id="KW-1185">Reference proteome</keyword>
<feature type="region of interest" description="Disordered" evidence="1">
    <location>
        <begin position="98"/>
        <end position="163"/>
    </location>
</feature>
<dbReference type="OrthoDB" id="9178552at2"/>
<dbReference type="AlphaFoldDB" id="A0A4R5CKK2"/>
<dbReference type="InParanoid" id="A0A4R5CKK2"/>
<protein>
    <recommendedName>
        <fullName evidence="4">Helix-turn-helix domain-containing protein</fullName>
    </recommendedName>
</protein>
<organism evidence="2 3">
    <name type="scientific">Jiangella asiatica</name>
    <dbReference type="NCBI Taxonomy" id="2530372"/>
    <lineage>
        <taxon>Bacteria</taxon>
        <taxon>Bacillati</taxon>
        <taxon>Actinomycetota</taxon>
        <taxon>Actinomycetes</taxon>
        <taxon>Jiangellales</taxon>
        <taxon>Jiangellaceae</taxon>
        <taxon>Jiangella</taxon>
    </lineage>
</organism>
<dbReference type="RefSeq" id="WP_131900938.1">
    <property type="nucleotide sequence ID" value="NZ_SMKZ01000064.1"/>
</dbReference>
<comment type="caution">
    <text evidence="2">The sequence shown here is derived from an EMBL/GenBank/DDBJ whole genome shotgun (WGS) entry which is preliminary data.</text>
</comment>
<accession>A0A4R5CKK2</accession>
<dbReference type="Proteomes" id="UP000294739">
    <property type="component" value="Unassembled WGS sequence"/>
</dbReference>
<proteinExistence type="predicted"/>
<evidence type="ECO:0008006" key="4">
    <source>
        <dbReference type="Google" id="ProtNLM"/>
    </source>
</evidence>
<evidence type="ECO:0000256" key="1">
    <source>
        <dbReference type="SAM" id="MobiDB-lite"/>
    </source>
</evidence>
<dbReference type="EMBL" id="SMKZ01000064">
    <property type="protein sequence ID" value="TDD98903.1"/>
    <property type="molecule type" value="Genomic_DNA"/>
</dbReference>
<evidence type="ECO:0000313" key="2">
    <source>
        <dbReference type="EMBL" id="TDD98903.1"/>
    </source>
</evidence>
<feature type="compositionally biased region" description="Basic and acidic residues" evidence="1">
    <location>
        <begin position="154"/>
        <end position="163"/>
    </location>
</feature>
<sequence length="237" mass="26490">MIVRAPGHTAHFTILDNALLRDERLSFRARGLLAAILSRPADWRTNSTQLTREGREGRDAIRAALRELEDAGYVVRRKQRGERGRWITVTFVYETPQHSDQGESGILAGGAEDWKTGVGEPGVGEPGAIRRTETKDRDEEERSASSSAPSSPPPRRDRDESRPWRWSDHVEERDDGWHCIDDSHDDVTGCIDESLAMRGHEPVGDIERSEVDGMLANGVHTPQIIVNKIISERRAAA</sequence>